<dbReference type="PANTHER" id="PTHR30572">
    <property type="entry name" value="MEMBRANE COMPONENT OF TRANSPORTER-RELATED"/>
    <property type="match status" value="1"/>
</dbReference>
<evidence type="ECO:0000313" key="9">
    <source>
        <dbReference type="EMBL" id="GAA2415401.1"/>
    </source>
</evidence>
<protein>
    <recommendedName>
        <fullName evidence="8">ABC3 transporter permease C-terminal domain-containing protein</fullName>
    </recommendedName>
</protein>
<evidence type="ECO:0000256" key="7">
    <source>
        <dbReference type="SAM" id="Phobius"/>
    </source>
</evidence>
<sequence>MIIDGDGYRVHDPGTALERIELTLAPGADPAATRRALTAALAPWPNVDLKDRQAVKDEAAGGIDLFLNLVLVLLVLSVIIAALGIVNTLALAVVERTREIGMLRAVGLQRRQLRRMIRYEAVIVSLYGGLLGLGLGVLFGVALRHGMADEGIDVLAVPFTRLALYLLAATTIGTLAAIWPAHHASRMNVLRAVSTD</sequence>
<evidence type="ECO:0000313" key="10">
    <source>
        <dbReference type="Proteomes" id="UP001501231"/>
    </source>
</evidence>
<evidence type="ECO:0000256" key="1">
    <source>
        <dbReference type="ARBA" id="ARBA00004651"/>
    </source>
</evidence>
<gene>
    <name evidence="9" type="ORF">GCM10010191_27020</name>
</gene>
<feature type="transmembrane region" description="Helical" evidence="7">
    <location>
        <begin position="119"/>
        <end position="142"/>
    </location>
</feature>
<dbReference type="RefSeq" id="WP_344589230.1">
    <property type="nucleotide sequence ID" value="NZ_BAAARW010000011.1"/>
</dbReference>
<keyword evidence="3 7" id="KW-0812">Transmembrane</keyword>
<dbReference type="InterPro" id="IPR050250">
    <property type="entry name" value="Macrolide_Exporter_MacB"/>
</dbReference>
<comment type="subcellular location">
    <subcellularLocation>
        <location evidence="1">Cell membrane</location>
        <topology evidence="1">Multi-pass membrane protein</topology>
    </subcellularLocation>
</comment>
<keyword evidence="2" id="KW-1003">Cell membrane</keyword>
<accession>A0ABP5VYP1</accession>
<name>A0ABP5VYP1_9ACTN</name>
<keyword evidence="5 7" id="KW-0472">Membrane</keyword>
<keyword evidence="4 7" id="KW-1133">Transmembrane helix</keyword>
<evidence type="ECO:0000256" key="3">
    <source>
        <dbReference type="ARBA" id="ARBA00022692"/>
    </source>
</evidence>
<evidence type="ECO:0000259" key="8">
    <source>
        <dbReference type="Pfam" id="PF02687"/>
    </source>
</evidence>
<evidence type="ECO:0000256" key="5">
    <source>
        <dbReference type="ARBA" id="ARBA00023136"/>
    </source>
</evidence>
<comment type="caution">
    <text evidence="9">The sequence shown here is derived from an EMBL/GenBank/DDBJ whole genome shotgun (WGS) entry which is preliminary data.</text>
</comment>
<evidence type="ECO:0000256" key="6">
    <source>
        <dbReference type="ARBA" id="ARBA00038076"/>
    </source>
</evidence>
<dbReference type="EMBL" id="BAAARW010000011">
    <property type="protein sequence ID" value="GAA2415401.1"/>
    <property type="molecule type" value="Genomic_DNA"/>
</dbReference>
<proteinExistence type="inferred from homology"/>
<dbReference type="Proteomes" id="UP001501231">
    <property type="component" value="Unassembled WGS sequence"/>
</dbReference>
<evidence type="ECO:0000256" key="4">
    <source>
        <dbReference type="ARBA" id="ARBA00022989"/>
    </source>
</evidence>
<reference evidence="10" key="1">
    <citation type="journal article" date="2019" name="Int. J. Syst. Evol. Microbiol.">
        <title>The Global Catalogue of Microorganisms (GCM) 10K type strain sequencing project: providing services to taxonomists for standard genome sequencing and annotation.</title>
        <authorList>
            <consortium name="The Broad Institute Genomics Platform"/>
            <consortium name="The Broad Institute Genome Sequencing Center for Infectious Disease"/>
            <person name="Wu L."/>
            <person name="Ma J."/>
        </authorList>
    </citation>
    <scope>NUCLEOTIDE SEQUENCE [LARGE SCALE GENOMIC DNA]</scope>
    <source>
        <strain evidence="10">JCM 3325</strain>
    </source>
</reference>
<keyword evidence="10" id="KW-1185">Reference proteome</keyword>
<evidence type="ECO:0000256" key="2">
    <source>
        <dbReference type="ARBA" id="ARBA00022475"/>
    </source>
</evidence>
<comment type="similarity">
    <text evidence="6">Belongs to the ABC-4 integral membrane protein family.</text>
</comment>
<dbReference type="Pfam" id="PF02687">
    <property type="entry name" value="FtsX"/>
    <property type="match status" value="1"/>
</dbReference>
<feature type="transmembrane region" description="Helical" evidence="7">
    <location>
        <begin position="65"/>
        <end position="94"/>
    </location>
</feature>
<dbReference type="InterPro" id="IPR003838">
    <property type="entry name" value="ABC3_permease_C"/>
</dbReference>
<feature type="transmembrane region" description="Helical" evidence="7">
    <location>
        <begin position="162"/>
        <end position="181"/>
    </location>
</feature>
<feature type="domain" description="ABC3 transporter permease C-terminal" evidence="8">
    <location>
        <begin position="72"/>
        <end position="188"/>
    </location>
</feature>
<organism evidence="9 10">
    <name type="scientific">Actinomadura vinacea</name>
    <dbReference type="NCBI Taxonomy" id="115336"/>
    <lineage>
        <taxon>Bacteria</taxon>
        <taxon>Bacillati</taxon>
        <taxon>Actinomycetota</taxon>
        <taxon>Actinomycetes</taxon>
        <taxon>Streptosporangiales</taxon>
        <taxon>Thermomonosporaceae</taxon>
        <taxon>Actinomadura</taxon>
    </lineage>
</organism>
<dbReference type="PANTHER" id="PTHR30572:SF4">
    <property type="entry name" value="ABC TRANSPORTER PERMEASE YTRF"/>
    <property type="match status" value="1"/>
</dbReference>